<gene>
    <name evidence="1" type="ORF">SAMN05443633_107151</name>
</gene>
<proteinExistence type="predicted"/>
<sequence>MSLDAAEQLFISELTQIMDAESQEENDAQISRQRIAEKMASAIKKFIKAGKVTVTVNTTGTATAQAGTGTGIIT</sequence>
<keyword evidence="2" id="KW-1185">Reference proteome</keyword>
<dbReference type="Proteomes" id="UP000184518">
    <property type="component" value="Unassembled WGS sequence"/>
</dbReference>
<evidence type="ECO:0000313" key="1">
    <source>
        <dbReference type="EMBL" id="SHF86002.1"/>
    </source>
</evidence>
<dbReference type="EMBL" id="FQUT01000007">
    <property type="protein sequence ID" value="SHF86002.1"/>
    <property type="molecule type" value="Genomic_DNA"/>
</dbReference>
<accession>A0A1M5F4I2</accession>
<reference evidence="2" key="1">
    <citation type="submission" date="2016-11" db="EMBL/GenBank/DDBJ databases">
        <authorList>
            <person name="Varghese N."/>
            <person name="Submissions S."/>
        </authorList>
    </citation>
    <scope>NUCLEOTIDE SEQUENCE [LARGE SCALE GENOMIC DNA]</scope>
    <source>
        <strain evidence="2">DSM 27619</strain>
    </source>
</reference>
<protein>
    <submittedName>
        <fullName evidence="1">Uncharacterized protein</fullName>
    </submittedName>
</protein>
<organism evidence="1 2">
    <name type="scientific">Chryseobacterium arachidis</name>
    <dbReference type="NCBI Taxonomy" id="1416778"/>
    <lineage>
        <taxon>Bacteria</taxon>
        <taxon>Pseudomonadati</taxon>
        <taxon>Bacteroidota</taxon>
        <taxon>Flavobacteriia</taxon>
        <taxon>Flavobacteriales</taxon>
        <taxon>Weeksellaceae</taxon>
        <taxon>Chryseobacterium group</taxon>
        <taxon>Chryseobacterium</taxon>
    </lineage>
</organism>
<dbReference type="STRING" id="1416778.SAMN05443633_107151"/>
<name>A0A1M5F4I2_9FLAO</name>
<dbReference type="OrthoDB" id="1274983at2"/>
<dbReference type="RefSeq" id="WP_072959028.1">
    <property type="nucleotide sequence ID" value="NZ_FQUT01000007.1"/>
</dbReference>
<dbReference type="AlphaFoldDB" id="A0A1M5F4I2"/>
<evidence type="ECO:0000313" key="2">
    <source>
        <dbReference type="Proteomes" id="UP000184518"/>
    </source>
</evidence>